<name>A0AAD6W4V3_9ROSI</name>
<reference evidence="1 2" key="1">
    <citation type="journal article" date="2023" name="Mol. Ecol. Resour.">
        <title>Chromosome-level genome assembly of a triploid poplar Populus alba 'Berolinensis'.</title>
        <authorList>
            <person name="Chen S."/>
            <person name="Yu Y."/>
            <person name="Wang X."/>
            <person name="Wang S."/>
            <person name="Zhang T."/>
            <person name="Zhou Y."/>
            <person name="He R."/>
            <person name="Meng N."/>
            <person name="Wang Y."/>
            <person name="Liu W."/>
            <person name="Liu Z."/>
            <person name="Liu J."/>
            <person name="Guo Q."/>
            <person name="Huang H."/>
            <person name="Sederoff R.R."/>
            <person name="Wang G."/>
            <person name="Qu G."/>
            <person name="Chen S."/>
        </authorList>
    </citation>
    <scope>NUCLEOTIDE SEQUENCE [LARGE SCALE GENOMIC DNA]</scope>
    <source>
        <strain evidence="1">SC-2020</strain>
    </source>
</reference>
<sequence>MEFLFDQEMDELILSEVLSYGKQRSVRCSQDSGEGGACFVAFKREVTEGMKPTTLKAVSIQALPPKKFVILDSTGDLHILCLSAPVVGPNVMAHMRRLPHSMKVQKLAVFPDFSSKKQTFWVSDGLHSVHTITLSNMDAAVNTNDGDVTQEKSIRITVIQAILSAEKIQDLIPLGANGILILGQGNFCLSSEIYIHTQFPEVAWHLELIYLLVLFLVYIGAQELKDIELVKNQLVLDLENGLFQQLKTTSAAQPAETTLAADTMV</sequence>
<proteinExistence type="predicted"/>
<gene>
    <name evidence="1" type="ORF">NC653_010071</name>
</gene>
<protein>
    <submittedName>
        <fullName evidence="1">Uncharacterized protein</fullName>
    </submittedName>
</protein>
<dbReference type="EMBL" id="JAQIZT010000004">
    <property type="protein sequence ID" value="KAJ6999270.1"/>
    <property type="molecule type" value="Genomic_DNA"/>
</dbReference>
<organism evidence="1 2">
    <name type="scientific">Populus alba x Populus x berolinensis</name>
    <dbReference type="NCBI Taxonomy" id="444605"/>
    <lineage>
        <taxon>Eukaryota</taxon>
        <taxon>Viridiplantae</taxon>
        <taxon>Streptophyta</taxon>
        <taxon>Embryophyta</taxon>
        <taxon>Tracheophyta</taxon>
        <taxon>Spermatophyta</taxon>
        <taxon>Magnoliopsida</taxon>
        <taxon>eudicotyledons</taxon>
        <taxon>Gunneridae</taxon>
        <taxon>Pentapetalae</taxon>
        <taxon>rosids</taxon>
        <taxon>fabids</taxon>
        <taxon>Malpighiales</taxon>
        <taxon>Salicaceae</taxon>
        <taxon>Saliceae</taxon>
        <taxon>Populus</taxon>
    </lineage>
</organism>
<evidence type="ECO:0000313" key="1">
    <source>
        <dbReference type="EMBL" id="KAJ6999270.1"/>
    </source>
</evidence>
<dbReference type="AlphaFoldDB" id="A0AAD6W4V3"/>
<dbReference type="PANTHER" id="PTHR37383">
    <property type="entry name" value="OS01G0694200 PROTEIN"/>
    <property type="match status" value="1"/>
</dbReference>
<keyword evidence="2" id="KW-1185">Reference proteome</keyword>
<dbReference type="PANTHER" id="PTHR37383:SF1">
    <property type="entry name" value="OS01G0694200 PROTEIN"/>
    <property type="match status" value="1"/>
</dbReference>
<comment type="caution">
    <text evidence="1">The sequence shown here is derived from an EMBL/GenBank/DDBJ whole genome shotgun (WGS) entry which is preliminary data.</text>
</comment>
<dbReference type="Proteomes" id="UP001164929">
    <property type="component" value="Chromosome 4"/>
</dbReference>
<accession>A0AAD6W4V3</accession>
<evidence type="ECO:0000313" key="2">
    <source>
        <dbReference type="Proteomes" id="UP001164929"/>
    </source>
</evidence>